<feature type="compositionally biased region" description="Low complexity" evidence="5">
    <location>
        <begin position="373"/>
        <end position="385"/>
    </location>
</feature>
<dbReference type="InterPro" id="IPR022092">
    <property type="entry name" value="TMF_DNA-bd"/>
</dbReference>
<evidence type="ECO:0000256" key="2">
    <source>
        <dbReference type="ARBA" id="ARBA00023034"/>
    </source>
</evidence>
<feature type="region of interest" description="Disordered" evidence="5">
    <location>
        <begin position="262"/>
        <end position="388"/>
    </location>
</feature>
<dbReference type="Pfam" id="PF12329">
    <property type="entry name" value="TMF_DNA_bd"/>
    <property type="match status" value="1"/>
</dbReference>
<dbReference type="InterPro" id="IPR022091">
    <property type="entry name" value="TMF_TATA-bd"/>
</dbReference>
<dbReference type="GO" id="GO:0005783">
    <property type="term" value="C:endoplasmic reticulum"/>
    <property type="evidence" value="ECO:0007669"/>
    <property type="project" value="TreeGrafter"/>
</dbReference>
<feature type="compositionally biased region" description="Basic and acidic residues" evidence="5">
    <location>
        <begin position="636"/>
        <end position="652"/>
    </location>
</feature>
<feature type="domain" description="TATA element modulatory factor 1 TATA binding" evidence="6">
    <location>
        <begin position="1298"/>
        <end position="1400"/>
    </location>
</feature>
<sequence>GGFGSSNYLYSRVKAQFSSQVGLISIPPRPELAVVRGAVCVGLNPRVVTSRIARRCYGISSDQPFEKGKDPLAKRKFEVNGVWCIDRFSPYVKRGQKLNVDESISREFSFTKYSEAPEDYNIALYAADTDGDPPRYTTDVGVSKLADIPIPCPHAPSSRLGSMVKVKVNMNFGLNEIKAEAVVGDKVYSTILQFDATVPAMSSFFGAPGTTGSATGAKGSPSNNSATSAGGWGSFLKQGLSTIESKLDMVLDMQVPIPGGSSGTLTSLSPHATVLPSSLSGSSSPSNTQPKRMAPPHVPGASGAAAAAADVAAAAAARASTDSRGEESDKRTSSSVTRSSVRGKDDDLVTVDPIMGMITTGPGIKRMSTPPTSAGSSAAAAAAAANRERLEQRMRGIFKKPAESAAASTSASTSTSPSPSVTASPSSSTRPSAVLEREDKPQDPSAFNAKEGKEKKEKKEEEKEDVKEGEKDDKDEDREEDREQEKEKVGEKDKVMVKESLVPDLSNNAQEEQEELEEQQEQAKTAEEPVSKQSRSAATEDGAILKSTASSEHEHSVVSAKEPSPEPETAAPSDQTIQSTDEDHGQVDTSDAQTSKEDDGAGMSKTNSGDDDDLPRVEEEPTAPAALDQEDSTGASEKKPDPTEPTTEKVELAKSLISDDIPSRASPITPSTDQSYTRTSSEQTTTKESAPVAAAAAAEIASTALEVENKPIRTGSGVSHEAATLDDNPLKRVVEQREEQLFKVMQEQSSLLERLRDLEDAKAAEDALQVVKIAGLEKIIETQKKELEVARGGNLASQPKSIQKTLEEQRGLLEEKDEQIRGLLAEGEILSKKEFKHLTTIKTLRMKNIEAEKIQMDTQKKLDKATTAHADAQAMVAKLTEENKQLNDTIRSLHDTTQRQSKQQVQMESELAQLREEKSSLKMGLDRAWQELADARKASAELSSQTQAAALEQEMRMNEELQAELDTFKAQHAAVESTLRQEIQELRVSLSNREEDAGRKEDELWMEIRSLQQRLEQNDNDSYELQEALDEARRPLLRQIEVLQNQHSTANRHWDKIEKSLTRRVTEAEEDVAKAQDRERTARDKLDEMKSQKMALEARLETLRKADTQLRSDVGASKRSLAEKEEEARKAQAELSKERISRERAIEEAREDAERRCRQQQLAEVEKLKQQLQQLQQQRPADDSLVANPTDALLSVGAGMSAVRRLSSSSGTSASSPMLAGGSITMGSAKTGAAIGNNINNNNVRTSFDSMTSPTSLDGMAPTLSRSSSSHTMAGISGSASSLGLMGLGSGSTGPAVAMERLNAMVRQLDGQVTFLSEQVRSANRNKDELSDELVRVTVELEDLQKAASRVPGLEQELVLLRERHRAALEMLGERTEEVQELKADLSDVKEAYRDQINDLLAQLEKLRRTNAQ</sequence>
<evidence type="ECO:0000259" key="6">
    <source>
        <dbReference type="Pfam" id="PF12325"/>
    </source>
</evidence>
<dbReference type="PANTHER" id="PTHR46515:SF1">
    <property type="entry name" value="TATA ELEMENT MODULATORY FACTOR"/>
    <property type="match status" value="1"/>
</dbReference>
<comment type="caution">
    <text evidence="7">The sequence shown here is derived from an EMBL/GenBank/DDBJ whole genome shotgun (WGS) entry which is preliminary data.</text>
</comment>
<evidence type="ECO:0000256" key="1">
    <source>
        <dbReference type="ARBA" id="ARBA00004555"/>
    </source>
</evidence>
<feature type="compositionally biased region" description="Basic and acidic residues" evidence="5">
    <location>
        <begin position="481"/>
        <end position="497"/>
    </location>
</feature>
<dbReference type="InterPro" id="IPR052602">
    <property type="entry name" value="Growth_transcription_reg"/>
</dbReference>
<feature type="compositionally biased region" description="Acidic residues" evidence="5">
    <location>
        <begin position="511"/>
        <end position="520"/>
    </location>
</feature>
<evidence type="ECO:0000313" key="8">
    <source>
        <dbReference type="Proteomes" id="UP000738359"/>
    </source>
</evidence>
<keyword evidence="8" id="KW-1185">Reference proteome</keyword>
<feature type="region of interest" description="Disordered" evidence="5">
    <location>
        <begin position="1068"/>
        <end position="1088"/>
    </location>
</feature>
<feature type="region of interest" description="Disordered" evidence="5">
    <location>
        <begin position="1255"/>
        <end position="1275"/>
    </location>
</feature>
<feature type="compositionally biased region" description="Polar residues" evidence="5">
    <location>
        <begin position="666"/>
        <end position="688"/>
    </location>
</feature>
<evidence type="ECO:0000256" key="4">
    <source>
        <dbReference type="SAM" id="Coils"/>
    </source>
</evidence>
<feature type="coiled-coil region" evidence="4">
    <location>
        <begin position="951"/>
        <end position="978"/>
    </location>
</feature>
<feature type="compositionally biased region" description="Low complexity" evidence="5">
    <location>
        <begin position="263"/>
        <end position="286"/>
    </location>
</feature>
<dbReference type="Pfam" id="PF12325">
    <property type="entry name" value="TMF_TATA_bd"/>
    <property type="match status" value="1"/>
</dbReference>
<dbReference type="GO" id="GO:0005794">
    <property type="term" value="C:Golgi apparatus"/>
    <property type="evidence" value="ECO:0007669"/>
    <property type="project" value="UniProtKB-SubCell"/>
</dbReference>
<feature type="compositionally biased region" description="Basic and acidic residues" evidence="5">
    <location>
        <begin position="321"/>
        <end position="332"/>
    </location>
</feature>
<feature type="coiled-coil region" evidence="4">
    <location>
        <begin position="1299"/>
        <end position="1410"/>
    </location>
</feature>
<keyword evidence="2" id="KW-0333">Golgi apparatus</keyword>
<accession>A0A9P6J050</accession>
<feature type="non-terminal residue" evidence="7">
    <location>
        <position position="1413"/>
    </location>
</feature>
<feature type="compositionally biased region" description="Low complexity" evidence="5">
    <location>
        <begin position="403"/>
        <end position="433"/>
    </location>
</feature>
<evidence type="ECO:0000313" key="7">
    <source>
        <dbReference type="EMBL" id="KAF9951586.1"/>
    </source>
</evidence>
<feature type="compositionally biased region" description="Low complexity" evidence="5">
    <location>
        <begin position="559"/>
        <end position="573"/>
    </location>
</feature>
<protein>
    <submittedName>
        <fullName evidence="7">TATA element modulatory factor 1</fullName>
    </submittedName>
</protein>
<dbReference type="Proteomes" id="UP000738359">
    <property type="component" value="Unassembled WGS sequence"/>
</dbReference>
<organism evidence="7 8">
    <name type="scientific">Mortierella alpina</name>
    <name type="common">Oleaginous fungus</name>
    <name type="synonym">Mortierella renispora</name>
    <dbReference type="NCBI Taxonomy" id="64518"/>
    <lineage>
        <taxon>Eukaryota</taxon>
        <taxon>Fungi</taxon>
        <taxon>Fungi incertae sedis</taxon>
        <taxon>Mucoromycota</taxon>
        <taxon>Mortierellomycotina</taxon>
        <taxon>Mortierellomycetes</taxon>
        <taxon>Mortierellales</taxon>
        <taxon>Mortierellaceae</taxon>
        <taxon>Mortierella</taxon>
    </lineage>
</organism>
<name>A0A9P6J050_MORAP</name>
<feature type="region of interest" description="Disordered" evidence="5">
    <location>
        <begin position="400"/>
        <end position="694"/>
    </location>
</feature>
<dbReference type="EMBL" id="JAAAHY010001191">
    <property type="protein sequence ID" value="KAF9951586.1"/>
    <property type="molecule type" value="Genomic_DNA"/>
</dbReference>
<dbReference type="PANTHER" id="PTHR46515">
    <property type="entry name" value="TATA ELEMENT MODULATORY FACTOR TMF1"/>
    <property type="match status" value="1"/>
</dbReference>
<comment type="subcellular location">
    <subcellularLocation>
        <location evidence="1">Golgi apparatus</location>
    </subcellularLocation>
</comment>
<feature type="coiled-coil region" evidence="4">
    <location>
        <begin position="862"/>
        <end position="917"/>
    </location>
</feature>
<gene>
    <name evidence="7" type="primary">TMF1</name>
    <name evidence="7" type="ORF">BGZ70_000927</name>
</gene>
<evidence type="ECO:0000256" key="3">
    <source>
        <dbReference type="ARBA" id="ARBA00023054"/>
    </source>
</evidence>
<feature type="compositionally biased region" description="Low complexity" evidence="5">
    <location>
        <begin position="301"/>
        <end position="319"/>
    </location>
</feature>
<feature type="region of interest" description="Disordered" evidence="5">
    <location>
        <begin position="1111"/>
        <end position="1142"/>
    </location>
</feature>
<reference evidence="7" key="1">
    <citation type="journal article" date="2020" name="Fungal Divers.">
        <title>Resolving the Mortierellaceae phylogeny through synthesis of multi-gene phylogenetics and phylogenomics.</title>
        <authorList>
            <person name="Vandepol N."/>
            <person name="Liber J."/>
            <person name="Desiro A."/>
            <person name="Na H."/>
            <person name="Kennedy M."/>
            <person name="Barry K."/>
            <person name="Grigoriev I.V."/>
            <person name="Miller A.N."/>
            <person name="O'Donnell K."/>
            <person name="Stajich J.E."/>
            <person name="Bonito G."/>
        </authorList>
    </citation>
    <scope>NUCLEOTIDE SEQUENCE</scope>
    <source>
        <strain evidence="7">CK1249</strain>
    </source>
</reference>
<proteinExistence type="predicted"/>
<feature type="compositionally biased region" description="Basic and acidic residues" evidence="5">
    <location>
        <begin position="1120"/>
        <end position="1142"/>
    </location>
</feature>
<evidence type="ECO:0000256" key="5">
    <source>
        <dbReference type="SAM" id="MobiDB-lite"/>
    </source>
</evidence>
<keyword evidence="3 4" id="KW-0175">Coiled coil</keyword>
<dbReference type="OrthoDB" id="74178at2759"/>
<feature type="compositionally biased region" description="Basic and acidic residues" evidence="5">
    <location>
        <begin position="450"/>
        <end position="472"/>
    </location>
</feature>